<reference evidence="2" key="1">
    <citation type="submission" date="2019-11" db="EMBL/GenBank/DDBJ databases">
        <authorList>
            <person name="Feng L."/>
        </authorList>
    </citation>
    <scope>NUCLEOTIDE SEQUENCE</scope>
    <source>
        <strain evidence="2">AundefinedLFYP135</strain>
    </source>
</reference>
<evidence type="ECO:0000259" key="1">
    <source>
        <dbReference type="Pfam" id="PF05899"/>
    </source>
</evidence>
<feature type="domain" description="(S)-ureidoglycine aminohydrolase cupin" evidence="1">
    <location>
        <begin position="18"/>
        <end position="83"/>
    </location>
</feature>
<sequence>MELVVKKPTVPEVYELTDWPVWESEPAEFDRYYDKTEVALFTHGSVDVTFDGRTVNIGAGDLVTFPKGMHCTWRILQTVRKHFQTVDE</sequence>
<proteinExistence type="predicted"/>
<dbReference type="Gene3D" id="2.60.120.10">
    <property type="entry name" value="Jelly Rolls"/>
    <property type="match status" value="1"/>
</dbReference>
<dbReference type="AlphaFoldDB" id="A0A6N2UWB6"/>
<accession>A0A6N2UWB6</accession>
<dbReference type="PANTHER" id="PTHR33271">
    <property type="entry name" value="OS04G0445200 PROTEIN"/>
    <property type="match status" value="1"/>
</dbReference>
<dbReference type="InterPro" id="IPR011051">
    <property type="entry name" value="RmlC_Cupin_sf"/>
</dbReference>
<dbReference type="InterPro" id="IPR014710">
    <property type="entry name" value="RmlC-like_jellyroll"/>
</dbReference>
<protein>
    <recommendedName>
        <fullName evidence="1">(S)-ureidoglycine aminohydrolase cupin domain-containing protein</fullName>
    </recommendedName>
</protein>
<dbReference type="Pfam" id="PF05899">
    <property type="entry name" value="Cupin_3"/>
    <property type="match status" value="1"/>
</dbReference>
<name>A0A6N2UWB6_9FIRM</name>
<dbReference type="EMBL" id="CACRSL010000005">
    <property type="protein sequence ID" value="VYT22409.1"/>
    <property type="molecule type" value="Genomic_DNA"/>
</dbReference>
<organism evidence="2">
    <name type="scientific">uncultured Anaerotruncus sp</name>
    <dbReference type="NCBI Taxonomy" id="905011"/>
    <lineage>
        <taxon>Bacteria</taxon>
        <taxon>Bacillati</taxon>
        <taxon>Bacillota</taxon>
        <taxon>Clostridia</taxon>
        <taxon>Eubacteriales</taxon>
        <taxon>Oscillospiraceae</taxon>
        <taxon>Anaerotruncus</taxon>
        <taxon>environmental samples</taxon>
    </lineage>
</organism>
<gene>
    <name evidence="2" type="ORF">AULFYP135_02127</name>
</gene>
<evidence type="ECO:0000313" key="2">
    <source>
        <dbReference type="EMBL" id="VYT22409.1"/>
    </source>
</evidence>
<dbReference type="PANTHER" id="PTHR33271:SF22">
    <property type="entry name" value="OS04G0445200 PROTEIN"/>
    <property type="match status" value="1"/>
</dbReference>
<dbReference type="SUPFAM" id="SSF51182">
    <property type="entry name" value="RmlC-like cupins"/>
    <property type="match status" value="1"/>
</dbReference>
<dbReference type="CDD" id="cd02227">
    <property type="entry name" value="cupin_TM1112-like"/>
    <property type="match status" value="1"/>
</dbReference>
<dbReference type="InterPro" id="IPR008579">
    <property type="entry name" value="UGlyAH_Cupin_dom"/>
</dbReference>